<dbReference type="InterPro" id="IPR015422">
    <property type="entry name" value="PyrdxlP-dep_Trfase_small"/>
</dbReference>
<dbReference type="HAMAP" id="MF_01023">
    <property type="entry name" value="HisC_aminotrans_2"/>
    <property type="match status" value="1"/>
</dbReference>
<evidence type="ECO:0000256" key="9">
    <source>
        <dbReference type="ARBA" id="ARBA00023102"/>
    </source>
</evidence>
<sequence length="378" mass="39025">MSADDVLALVREDLRDFAGYSSARSSRLQGEVWLNANESAWANPADADATCRRYPDPQPEALRAALADLYAVAPERLVVGRGSDEAIDLLVRATCEAGRDAVLVTPPVFGMYAVSARLQGAPLLEVPLLDDPGQGLVPDFAAIARAAGGGGAKLVFLCSPSNPGGQAITLDDIAALARALEGRSLVVVDEAYAEFSDLPSATTLLQAHPNLVVLRTLSKAHALAAARIGAAIADPALAGVLRRCQAPYPVPTPCAALAVAGLSPQARAATAARIAQVRSERARLAAALARLSGVRRVYPSQGNFLLVRFEDAQAAFDALLGAGIVVRDQRAAPALGDALRITIGTPEQNARVLSVLSALRPSTAVPPGMSDAAGGGGR</sequence>
<dbReference type="EC" id="2.6.1.9" evidence="11"/>
<evidence type="ECO:0000256" key="6">
    <source>
        <dbReference type="ARBA" id="ARBA00022605"/>
    </source>
</evidence>
<dbReference type="InterPro" id="IPR004839">
    <property type="entry name" value="Aminotransferase_I/II_large"/>
</dbReference>
<dbReference type="GO" id="GO:0004400">
    <property type="term" value="F:histidinol-phosphate transaminase activity"/>
    <property type="evidence" value="ECO:0007669"/>
    <property type="project" value="UniProtKB-UniRule"/>
</dbReference>
<comment type="subunit">
    <text evidence="4 11">Homodimer.</text>
</comment>
<dbReference type="Pfam" id="PF00155">
    <property type="entry name" value="Aminotran_1_2"/>
    <property type="match status" value="1"/>
</dbReference>
<dbReference type="AlphaFoldDB" id="A0A5C5U803"/>
<dbReference type="InterPro" id="IPR015421">
    <property type="entry name" value="PyrdxlP-dep_Trfase_major"/>
</dbReference>
<evidence type="ECO:0000256" key="11">
    <source>
        <dbReference type="HAMAP-Rule" id="MF_01023"/>
    </source>
</evidence>
<dbReference type="PANTHER" id="PTHR42885">
    <property type="entry name" value="HISTIDINOL-PHOSPHATE AMINOTRANSFERASE-RELATED"/>
    <property type="match status" value="1"/>
</dbReference>
<protein>
    <recommendedName>
        <fullName evidence="11">Histidinol-phosphate aminotransferase</fullName>
        <ecNumber evidence="11">2.6.1.9</ecNumber>
    </recommendedName>
    <alternativeName>
        <fullName evidence="11">Imidazole acetol-phosphate transaminase</fullName>
    </alternativeName>
</protein>
<accession>A0A5C5U803</accession>
<dbReference type="CDD" id="cd00609">
    <property type="entry name" value="AAT_like"/>
    <property type="match status" value="1"/>
</dbReference>
<comment type="caution">
    <text evidence="13">The sequence shown here is derived from an EMBL/GenBank/DDBJ whole genome shotgun (WGS) entry which is preliminary data.</text>
</comment>
<gene>
    <name evidence="11" type="primary">hisC</name>
    <name evidence="13" type="ORF">FQY79_00205</name>
</gene>
<keyword evidence="6 11" id="KW-0028">Amino-acid biosynthesis</keyword>
<keyword evidence="7 11" id="KW-0808">Transferase</keyword>
<dbReference type="Gene3D" id="3.40.640.10">
    <property type="entry name" value="Type I PLP-dependent aspartate aminotransferase-like (Major domain)"/>
    <property type="match status" value="1"/>
</dbReference>
<evidence type="ECO:0000313" key="14">
    <source>
        <dbReference type="Proteomes" id="UP000315949"/>
    </source>
</evidence>
<dbReference type="GO" id="GO:0000105">
    <property type="term" value="P:L-histidine biosynthetic process"/>
    <property type="evidence" value="ECO:0007669"/>
    <property type="project" value="UniProtKB-UniRule"/>
</dbReference>
<dbReference type="RefSeq" id="WP_146309656.1">
    <property type="nucleotide sequence ID" value="NZ_VOHE01000001.1"/>
</dbReference>
<evidence type="ECO:0000313" key="13">
    <source>
        <dbReference type="EMBL" id="TWT21602.1"/>
    </source>
</evidence>
<keyword evidence="5 11" id="KW-0032">Aminotransferase</keyword>
<evidence type="ECO:0000256" key="2">
    <source>
        <dbReference type="ARBA" id="ARBA00005011"/>
    </source>
</evidence>
<proteinExistence type="inferred from homology"/>
<evidence type="ECO:0000256" key="4">
    <source>
        <dbReference type="ARBA" id="ARBA00011738"/>
    </source>
</evidence>
<comment type="catalytic activity">
    <reaction evidence="10 11">
        <text>L-histidinol phosphate + 2-oxoglutarate = 3-(imidazol-4-yl)-2-oxopropyl phosphate + L-glutamate</text>
        <dbReference type="Rhea" id="RHEA:23744"/>
        <dbReference type="ChEBI" id="CHEBI:16810"/>
        <dbReference type="ChEBI" id="CHEBI:29985"/>
        <dbReference type="ChEBI" id="CHEBI:57766"/>
        <dbReference type="ChEBI" id="CHEBI:57980"/>
        <dbReference type="EC" id="2.6.1.9"/>
    </reaction>
</comment>
<comment type="cofactor">
    <cofactor evidence="1 11">
        <name>pyridoxal 5'-phosphate</name>
        <dbReference type="ChEBI" id="CHEBI:597326"/>
    </cofactor>
</comment>
<evidence type="ECO:0000256" key="5">
    <source>
        <dbReference type="ARBA" id="ARBA00022576"/>
    </source>
</evidence>
<evidence type="ECO:0000256" key="7">
    <source>
        <dbReference type="ARBA" id="ARBA00022679"/>
    </source>
</evidence>
<dbReference type="InterPro" id="IPR015424">
    <property type="entry name" value="PyrdxlP-dep_Trfase"/>
</dbReference>
<feature type="modified residue" description="N6-(pyridoxal phosphate)lysine" evidence="11">
    <location>
        <position position="219"/>
    </location>
</feature>
<evidence type="ECO:0000256" key="3">
    <source>
        <dbReference type="ARBA" id="ARBA00007970"/>
    </source>
</evidence>
<evidence type="ECO:0000256" key="1">
    <source>
        <dbReference type="ARBA" id="ARBA00001933"/>
    </source>
</evidence>
<dbReference type="InterPro" id="IPR005861">
    <property type="entry name" value="HisP_aminotrans"/>
</dbReference>
<dbReference type="UniPathway" id="UPA00031">
    <property type="reaction ID" value="UER00012"/>
</dbReference>
<dbReference type="Gene3D" id="3.90.1150.10">
    <property type="entry name" value="Aspartate Aminotransferase, domain 1"/>
    <property type="match status" value="1"/>
</dbReference>
<feature type="domain" description="Aminotransferase class I/classII large" evidence="12">
    <location>
        <begin position="32"/>
        <end position="355"/>
    </location>
</feature>
<evidence type="ECO:0000256" key="8">
    <source>
        <dbReference type="ARBA" id="ARBA00022898"/>
    </source>
</evidence>
<keyword evidence="14" id="KW-1185">Reference proteome</keyword>
<keyword evidence="9 11" id="KW-0368">Histidine biosynthesis</keyword>
<reference evidence="13 14" key="1">
    <citation type="submission" date="2019-07" db="EMBL/GenBank/DDBJ databases">
        <title>Luteimonas sp. YD-1 nov., isolated from acidic soil.</title>
        <authorList>
            <person name="Zhou J."/>
        </authorList>
    </citation>
    <scope>NUCLEOTIDE SEQUENCE [LARGE SCALE GENOMIC DNA]</scope>
    <source>
        <strain evidence="13 14">YD-1</strain>
    </source>
</reference>
<dbReference type="NCBIfam" id="TIGR01141">
    <property type="entry name" value="hisC"/>
    <property type="match status" value="1"/>
</dbReference>
<keyword evidence="8 11" id="KW-0663">Pyridoxal phosphate</keyword>
<dbReference type="OrthoDB" id="9813612at2"/>
<comment type="pathway">
    <text evidence="2 11">Amino-acid biosynthesis; L-histidine biosynthesis; L-histidine from 5-phospho-alpha-D-ribose 1-diphosphate: step 7/9.</text>
</comment>
<evidence type="ECO:0000256" key="10">
    <source>
        <dbReference type="ARBA" id="ARBA00047481"/>
    </source>
</evidence>
<dbReference type="GO" id="GO:0030170">
    <property type="term" value="F:pyridoxal phosphate binding"/>
    <property type="evidence" value="ECO:0007669"/>
    <property type="project" value="InterPro"/>
</dbReference>
<dbReference type="EMBL" id="VOHE01000001">
    <property type="protein sequence ID" value="TWT21602.1"/>
    <property type="molecule type" value="Genomic_DNA"/>
</dbReference>
<dbReference type="SUPFAM" id="SSF53383">
    <property type="entry name" value="PLP-dependent transferases"/>
    <property type="match status" value="1"/>
</dbReference>
<evidence type="ECO:0000259" key="12">
    <source>
        <dbReference type="Pfam" id="PF00155"/>
    </source>
</evidence>
<dbReference type="PANTHER" id="PTHR42885:SF2">
    <property type="entry name" value="HISTIDINOL-PHOSPHATE AMINOTRANSFERASE"/>
    <property type="match status" value="1"/>
</dbReference>
<organism evidence="13 14">
    <name type="scientific">Luteimonas wenzhouensis</name>
    <dbReference type="NCBI Taxonomy" id="2599615"/>
    <lineage>
        <taxon>Bacteria</taxon>
        <taxon>Pseudomonadati</taxon>
        <taxon>Pseudomonadota</taxon>
        <taxon>Gammaproteobacteria</taxon>
        <taxon>Lysobacterales</taxon>
        <taxon>Lysobacteraceae</taxon>
        <taxon>Luteimonas</taxon>
    </lineage>
</organism>
<dbReference type="Proteomes" id="UP000315949">
    <property type="component" value="Unassembled WGS sequence"/>
</dbReference>
<name>A0A5C5U803_9GAMM</name>
<comment type="similarity">
    <text evidence="3 11">Belongs to the class-II pyridoxal-phosphate-dependent aminotransferase family. Histidinol-phosphate aminotransferase subfamily.</text>
</comment>